<evidence type="ECO:0000256" key="1">
    <source>
        <dbReference type="SAM" id="MobiDB-lite"/>
    </source>
</evidence>
<protein>
    <submittedName>
        <fullName evidence="3">Uncharacterized protein</fullName>
    </submittedName>
</protein>
<keyword evidence="4" id="KW-1185">Reference proteome</keyword>
<accession>A0A0G4K242</accession>
<feature type="signal peptide" evidence="2">
    <location>
        <begin position="1"/>
        <end position="30"/>
    </location>
</feature>
<sequence>MKKGWQLMKKKKSMLIFCLSINLMAFPLFATATERAGDCDRNCLKDIALNMLTSMKNHQSESLPLARHYLLTENGTPVSPVMSTLWRTVTDFKTPGAGQYVIDPRTGQIFVIAEVSEGGSPSVFYGRLKVVGHHLTELELYISRSKGESGQLFAPDELEDLPKAWSYDVPAEQKASRAELMNVAYGIFDKSYGNPSGSKSCELVEMGGRVIEDPDALKLITQADAPDLSHRATRGGVSVPCTVSDRPEDKQVRVVVDEEQGVSASFGIVPGVVFPSFITPGLESTFVPSDSSAGWKRLPNDIHDPNGTPRQSRHQHGNLPYVPVLKTMPASMQTVEVVKFYGGQVEGVQRYMHMQPIGSGSIWNLDAAKQ</sequence>
<name>A0A0G4K242_9GAMM</name>
<gene>
    <name evidence="3" type="ORF">BN1221_04759c</name>
</gene>
<dbReference type="EMBL" id="CGIG01000001">
    <property type="protein sequence ID" value="CPR21213.1"/>
    <property type="molecule type" value="Genomic_DNA"/>
</dbReference>
<dbReference type="STRING" id="1109412.BN1221_04759c"/>
<feature type="region of interest" description="Disordered" evidence="1">
    <location>
        <begin position="297"/>
        <end position="317"/>
    </location>
</feature>
<dbReference type="Proteomes" id="UP000044377">
    <property type="component" value="Unassembled WGS sequence"/>
</dbReference>
<keyword evidence="2" id="KW-0732">Signal</keyword>
<evidence type="ECO:0000313" key="3">
    <source>
        <dbReference type="EMBL" id="CPR21213.1"/>
    </source>
</evidence>
<reference evidence="4" key="1">
    <citation type="submission" date="2015-01" db="EMBL/GenBank/DDBJ databases">
        <authorList>
            <person name="Paterson Steve"/>
        </authorList>
    </citation>
    <scope>NUCLEOTIDE SEQUENCE [LARGE SCALE GENOMIC DNA]</scope>
    <source>
        <strain evidence="4">OBR1</strain>
    </source>
</reference>
<proteinExistence type="predicted"/>
<dbReference type="AlphaFoldDB" id="A0A0G4K242"/>
<feature type="chain" id="PRO_5005194439" evidence="2">
    <location>
        <begin position="31"/>
        <end position="370"/>
    </location>
</feature>
<organism evidence="3 4">
    <name type="scientific">Brenneria goodwinii</name>
    <dbReference type="NCBI Taxonomy" id="1109412"/>
    <lineage>
        <taxon>Bacteria</taxon>
        <taxon>Pseudomonadati</taxon>
        <taxon>Pseudomonadota</taxon>
        <taxon>Gammaproteobacteria</taxon>
        <taxon>Enterobacterales</taxon>
        <taxon>Pectobacteriaceae</taxon>
        <taxon>Brenneria</taxon>
    </lineage>
</organism>
<evidence type="ECO:0000313" key="4">
    <source>
        <dbReference type="Proteomes" id="UP000044377"/>
    </source>
</evidence>
<evidence type="ECO:0000256" key="2">
    <source>
        <dbReference type="SAM" id="SignalP"/>
    </source>
</evidence>